<feature type="region of interest" description="Disordered" evidence="1">
    <location>
        <begin position="95"/>
        <end position="180"/>
    </location>
</feature>
<dbReference type="GO" id="GO:0007165">
    <property type="term" value="P:signal transduction"/>
    <property type="evidence" value="ECO:0007669"/>
    <property type="project" value="TreeGrafter"/>
</dbReference>
<keyword evidence="2" id="KW-0472">Membrane</keyword>
<feature type="compositionally biased region" description="Polar residues" evidence="1">
    <location>
        <begin position="30"/>
        <end position="44"/>
    </location>
</feature>
<dbReference type="PANTHER" id="PTHR23257">
    <property type="entry name" value="SERINE-THREONINE PROTEIN KINASE"/>
    <property type="match status" value="1"/>
</dbReference>
<evidence type="ECO:0000313" key="4">
    <source>
        <dbReference type="EMBL" id="CAJ1957156.1"/>
    </source>
</evidence>
<organism evidence="4 5">
    <name type="scientific">Cylindrotheca closterium</name>
    <dbReference type="NCBI Taxonomy" id="2856"/>
    <lineage>
        <taxon>Eukaryota</taxon>
        <taxon>Sar</taxon>
        <taxon>Stramenopiles</taxon>
        <taxon>Ochrophyta</taxon>
        <taxon>Bacillariophyta</taxon>
        <taxon>Bacillariophyceae</taxon>
        <taxon>Bacillariophycidae</taxon>
        <taxon>Bacillariales</taxon>
        <taxon>Bacillariaceae</taxon>
        <taxon>Cylindrotheca</taxon>
    </lineage>
</organism>
<proteinExistence type="predicted"/>
<feature type="region of interest" description="Disordered" evidence="1">
    <location>
        <begin position="1"/>
        <end position="44"/>
    </location>
</feature>
<dbReference type="GO" id="GO:0004672">
    <property type="term" value="F:protein kinase activity"/>
    <property type="evidence" value="ECO:0007669"/>
    <property type="project" value="InterPro"/>
</dbReference>
<feature type="domain" description="Protein kinase" evidence="3">
    <location>
        <begin position="421"/>
        <end position="699"/>
    </location>
</feature>
<dbReference type="Gene3D" id="1.10.510.10">
    <property type="entry name" value="Transferase(Phosphotransferase) domain 1"/>
    <property type="match status" value="1"/>
</dbReference>
<feature type="compositionally biased region" description="Basic and acidic residues" evidence="1">
    <location>
        <begin position="115"/>
        <end position="124"/>
    </location>
</feature>
<comment type="caution">
    <text evidence="4">The sequence shown here is derived from an EMBL/GenBank/DDBJ whole genome shotgun (WGS) entry which is preliminary data.</text>
</comment>
<name>A0AAD2FZ45_9STRA</name>
<protein>
    <recommendedName>
        <fullName evidence="3">Protein kinase domain-containing protein</fullName>
    </recommendedName>
</protein>
<dbReference type="EMBL" id="CAKOGP040001936">
    <property type="protein sequence ID" value="CAJ1957156.1"/>
    <property type="molecule type" value="Genomic_DNA"/>
</dbReference>
<evidence type="ECO:0000256" key="1">
    <source>
        <dbReference type="SAM" id="MobiDB-lite"/>
    </source>
</evidence>
<dbReference type="Proteomes" id="UP001295423">
    <property type="component" value="Unassembled WGS sequence"/>
</dbReference>
<dbReference type="InterPro" id="IPR000719">
    <property type="entry name" value="Prot_kinase_dom"/>
</dbReference>
<dbReference type="InterPro" id="IPR011009">
    <property type="entry name" value="Kinase-like_dom_sf"/>
</dbReference>
<dbReference type="PANTHER" id="PTHR23257:SF963">
    <property type="entry name" value="AT08303P"/>
    <property type="match status" value="1"/>
</dbReference>
<dbReference type="InterPro" id="IPR050167">
    <property type="entry name" value="Ser_Thr_protein_kinase"/>
</dbReference>
<keyword evidence="2" id="KW-1133">Transmembrane helix</keyword>
<accession>A0AAD2FZ45</accession>
<feature type="compositionally biased region" description="Basic residues" evidence="1">
    <location>
        <begin position="136"/>
        <end position="147"/>
    </location>
</feature>
<dbReference type="PROSITE" id="PS50011">
    <property type="entry name" value="PROTEIN_KINASE_DOM"/>
    <property type="match status" value="1"/>
</dbReference>
<sequence length="710" mass="81099">MWWQNQPLSSSDEDREETPRHLSYNDYRRTTSFPSNFSGYSYRSKSDGTPMTVLQMTPSPVQSPLISDLSPIGTASFSSIQQNYLDQSIPTPTAILFRDSTPTKRRRKRSNRRTRLSDSLHLEDSGYDARPPLATTRRRSGYRKYRGSPHTSDTSPETSTSGRMDGHFSRHPSPPQRPYSPKDASFRVNYHWFIQITFACMIIISGAGIVFLTNSVASMEHYDPVRPEMHMTEAGLRGKMVSGHWDRPFPAPLKQKSKSKEKKHESSQEKKKKKNPEKKKEKTPALAGSKKEKQHGSSHEKKNHGLPRVITPPPLHKSDPMFEKQDLALYSKVTTNKRRVVALDPSMPLPHHRTLKLYPADFTDNTQLYPILDSDDERLKLMEIREPHESEECVPMQEWQTTFHPSCNEMHELPLADLGVDDNMEFLLFGTKGFWRNAWRVDFQEEENPIVLKTLKFEHNFEDAHFEHDRIDAVAMERLTSSKHVINIFGFCGHSVMTEFADNPSIGKVVEKARKKPLQLLRIARDISKGLADIHGIDGDNNSTFVHLDINPANVVGVGGTLKLNDFNIGIIRQWNTTSDKPCGFPSQYPNPQWRSPEEAREQNDLTEKVDVFSMGHIFFRLICGAEPWNKLEPNGRPSKDEIAEKVKSGVLPYIPETVMESVDPEVVAIREAMLSCYSFHPQDRPSARSITRSLDKVLQNLKKETLSEI</sequence>
<keyword evidence="5" id="KW-1185">Reference proteome</keyword>
<dbReference type="GO" id="GO:0005737">
    <property type="term" value="C:cytoplasm"/>
    <property type="evidence" value="ECO:0007669"/>
    <property type="project" value="TreeGrafter"/>
</dbReference>
<dbReference type="SUPFAM" id="SSF56112">
    <property type="entry name" value="Protein kinase-like (PK-like)"/>
    <property type="match status" value="1"/>
</dbReference>
<evidence type="ECO:0000313" key="5">
    <source>
        <dbReference type="Proteomes" id="UP001295423"/>
    </source>
</evidence>
<dbReference type="Pfam" id="PF00069">
    <property type="entry name" value="Pkinase"/>
    <property type="match status" value="1"/>
</dbReference>
<dbReference type="GO" id="GO:0005524">
    <property type="term" value="F:ATP binding"/>
    <property type="evidence" value="ECO:0007669"/>
    <property type="project" value="InterPro"/>
</dbReference>
<gene>
    <name evidence="4" type="ORF">CYCCA115_LOCUS16574</name>
</gene>
<feature type="transmembrane region" description="Helical" evidence="2">
    <location>
        <begin position="192"/>
        <end position="212"/>
    </location>
</feature>
<keyword evidence="2" id="KW-0812">Transmembrane</keyword>
<reference evidence="4" key="1">
    <citation type="submission" date="2023-08" db="EMBL/GenBank/DDBJ databases">
        <authorList>
            <person name="Audoor S."/>
            <person name="Bilcke G."/>
        </authorList>
    </citation>
    <scope>NUCLEOTIDE SEQUENCE</scope>
</reference>
<dbReference type="AlphaFoldDB" id="A0AAD2FZ45"/>
<feature type="compositionally biased region" description="Polar residues" evidence="1">
    <location>
        <begin position="1"/>
        <end position="10"/>
    </location>
</feature>
<evidence type="ECO:0000256" key="2">
    <source>
        <dbReference type="SAM" id="Phobius"/>
    </source>
</evidence>
<feature type="region of interest" description="Disordered" evidence="1">
    <location>
        <begin position="241"/>
        <end position="319"/>
    </location>
</feature>
<evidence type="ECO:0000259" key="3">
    <source>
        <dbReference type="PROSITE" id="PS50011"/>
    </source>
</evidence>
<feature type="compositionally biased region" description="Polar residues" evidence="1">
    <location>
        <begin position="149"/>
        <end position="162"/>
    </location>
</feature>
<feature type="compositionally biased region" description="Basic and acidic residues" evidence="1">
    <location>
        <begin position="278"/>
        <end position="300"/>
    </location>
</feature>
<feature type="compositionally biased region" description="Basic residues" evidence="1">
    <location>
        <begin position="103"/>
        <end position="114"/>
    </location>
</feature>